<dbReference type="EMBL" id="KN847046">
    <property type="protein sequence ID" value="KIW23328.1"/>
    <property type="molecule type" value="Genomic_DNA"/>
</dbReference>
<dbReference type="RefSeq" id="XP_016243544.1">
    <property type="nucleotide sequence ID" value="XM_016398982.1"/>
</dbReference>
<dbReference type="VEuPathDB" id="FungiDB:PV07_11536"/>
<dbReference type="OrthoDB" id="2426273at2759"/>
<dbReference type="STRING" id="569365.A0A0D2BW81"/>
<sequence>MEHLIDPTDLDRMRPSILESQWLDFDHDSSQQFPLTSFEEYPLLRGWTTERLRALRNDPFPQNTDCVSILAMLQGWLFFGVLEGAFQQHFPSSSFLTSSRDIQRTDGNPQRALHTQYLRTFYQQWHLDFLDLPEDKQKSLSVSFGRSVVGARDWALYLEVKLRLKIPAYNSRPLSSIFNATIRNALLLTELLAKAVPQAYPESGFVNFQMDIDPGGEIKDRLRQSGWCPSNSRTLINRYGHSAAMYATLLRPIEQPQVSHTHCSKRQCIAYNVDVSTYSPQHVDRECSCEHVLPPLKDVCDILQSGTFPVLDGESILMDGERGELSVRRHQPDMEYVVISHVWSDGLGSTTEKGLPRCQVVQLAHLCHVISGSSLFWIDGLCVPKDPIMRNTAIQLMSATYAKAPTTLVLDYGLRQCSSSSTTEEIAIRILSSVWLRRLWTLKEGTLASNLVFLLRDAFLPMPHLLSQIFVSGFAGPISAALIAELSGFNRNLYASKPAHINHIQRLMCYRTTSRLDDEALAIAPLFHIDIGIILRHSGEERMIAFWKALGTVPGGLIFSGAPRLTTRGFRWAPRTLMHGTGLNDLGRNYGRVTENGFVGEFLVLEFEERLAFARNRCLRLVDMKRQRGFHVFKDMEPQSPESHDHGSGDHVWADMIAVREQPNGEILPGVAIILRREEDMEKSDHDDRKVPTCTFAARAVITVDELVDLFSWQSTPPSDANVVKSVVKTLRIC</sequence>
<evidence type="ECO:0000313" key="1">
    <source>
        <dbReference type="EMBL" id="KIW23328.1"/>
    </source>
</evidence>
<protein>
    <recommendedName>
        <fullName evidence="3">Heterokaryon incompatibility domain-containing protein</fullName>
    </recommendedName>
</protein>
<dbReference type="PANTHER" id="PTHR39596:SF2">
    <property type="entry name" value="HET DOMAIN PROTEIN (AFU_ORTHOLOGUE AFUA_1G17550)-RELATED"/>
    <property type="match status" value="1"/>
</dbReference>
<organism evidence="1 2">
    <name type="scientific">Cladophialophora immunda</name>
    <dbReference type="NCBI Taxonomy" id="569365"/>
    <lineage>
        <taxon>Eukaryota</taxon>
        <taxon>Fungi</taxon>
        <taxon>Dikarya</taxon>
        <taxon>Ascomycota</taxon>
        <taxon>Pezizomycotina</taxon>
        <taxon>Eurotiomycetes</taxon>
        <taxon>Chaetothyriomycetidae</taxon>
        <taxon>Chaetothyriales</taxon>
        <taxon>Herpotrichiellaceae</taxon>
        <taxon>Cladophialophora</taxon>
    </lineage>
</organism>
<name>A0A0D2BW81_9EURO</name>
<gene>
    <name evidence="1" type="ORF">PV07_11536</name>
</gene>
<dbReference type="GeneID" id="27350730"/>
<dbReference type="Proteomes" id="UP000054466">
    <property type="component" value="Unassembled WGS sequence"/>
</dbReference>
<accession>A0A0D2BW81</accession>
<dbReference type="PANTHER" id="PTHR39596">
    <property type="match status" value="1"/>
</dbReference>
<proteinExistence type="predicted"/>
<evidence type="ECO:0008006" key="3">
    <source>
        <dbReference type="Google" id="ProtNLM"/>
    </source>
</evidence>
<keyword evidence="2" id="KW-1185">Reference proteome</keyword>
<dbReference type="HOGENOM" id="CLU_009388_1_1_1"/>
<reference evidence="1 2" key="1">
    <citation type="submission" date="2015-01" db="EMBL/GenBank/DDBJ databases">
        <title>The Genome Sequence of Cladophialophora immunda CBS83496.</title>
        <authorList>
            <consortium name="The Broad Institute Genomics Platform"/>
            <person name="Cuomo C."/>
            <person name="de Hoog S."/>
            <person name="Gorbushina A."/>
            <person name="Stielow B."/>
            <person name="Teixiera M."/>
            <person name="Abouelleil A."/>
            <person name="Chapman S.B."/>
            <person name="Priest M."/>
            <person name="Young S.K."/>
            <person name="Wortman J."/>
            <person name="Nusbaum C."/>
            <person name="Birren B."/>
        </authorList>
    </citation>
    <scope>NUCLEOTIDE SEQUENCE [LARGE SCALE GENOMIC DNA]</scope>
    <source>
        <strain evidence="1 2">CBS 83496</strain>
    </source>
</reference>
<evidence type="ECO:0000313" key="2">
    <source>
        <dbReference type="Proteomes" id="UP000054466"/>
    </source>
</evidence>
<dbReference type="AlphaFoldDB" id="A0A0D2BW81"/>